<dbReference type="OrthoDB" id="2062670at2"/>
<sequence length="392" mass="43918">MDIQRTVVSEWIHIAFDETSSFVETYGFSGSHGTVNLEGILMKPENEPSRTLMVFMHPSSTLQLLPMPRKLAQMGFHVLCAGSRFAKNDAALIMEKVIIDLGAYIREAKQKWGYEKVVLMGWSGGGSLTTFYQSQAEHPSITETPAGDAIDIIGAGLIPADAVVFQAAHISRARMLSEMIDPSVKDENNPDDRILDLDIYDPRNPNRPPYSNAYLSQYRAAQLSRMRKIRQRVLETLDDLRRRNTLEMERGFVTHRTMAEPRFLDPALDPNGRRPGWCYMGNPETANNGPVGLGRFSTLRSWLSQWSIDDTNADGLACIAQISKPLLVIENEADDAVPQPHPIMMFNAAVAQDKTMHVIEGATHYYKGQPELLDQAASLIDDWVMSRKLVDI</sequence>
<dbReference type="InterPro" id="IPR029058">
    <property type="entry name" value="AB_hydrolase_fold"/>
</dbReference>
<gene>
    <name evidence="1" type="ORF">DFR37_11439</name>
</gene>
<reference evidence="1 2" key="1">
    <citation type="submission" date="2018-06" db="EMBL/GenBank/DDBJ databases">
        <title>Genomic Encyclopedia of Type Strains, Phase IV (KMG-IV): sequencing the most valuable type-strain genomes for metagenomic binning, comparative biology and taxonomic classification.</title>
        <authorList>
            <person name="Goeker M."/>
        </authorList>
    </citation>
    <scope>NUCLEOTIDE SEQUENCE [LARGE SCALE GENOMIC DNA]</scope>
    <source>
        <strain evidence="1 2">DSM 25520</strain>
    </source>
</reference>
<name>A0A366H3W8_9BURK</name>
<comment type="caution">
    <text evidence="1">The sequence shown here is derived from an EMBL/GenBank/DDBJ whole genome shotgun (WGS) entry which is preliminary data.</text>
</comment>
<dbReference type="Gene3D" id="3.40.50.1820">
    <property type="entry name" value="alpha/beta hydrolase"/>
    <property type="match status" value="1"/>
</dbReference>
<keyword evidence="2" id="KW-1185">Reference proteome</keyword>
<dbReference type="SUPFAM" id="SSF53474">
    <property type="entry name" value="alpha/beta-Hydrolases"/>
    <property type="match status" value="1"/>
</dbReference>
<evidence type="ECO:0000313" key="1">
    <source>
        <dbReference type="EMBL" id="RBP35984.1"/>
    </source>
</evidence>
<evidence type="ECO:0000313" key="2">
    <source>
        <dbReference type="Proteomes" id="UP000253628"/>
    </source>
</evidence>
<proteinExistence type="predicted"/>
<dbReference type="EMBL" id="QNRQ01000014">
    <property type="protein sequence ID" value="RBP35984.1"/>
    <property type="molecule type" value="Genomic_DNA"/>
</dbReference>
<accession>A0A366H3W8</accession>
<organism evidence="1 2">
    <name type="scientific">Eoetvoesiella caeni</name>
    <dbReference type="NCBI Taxonomy" id="645616"/>
    <lineage>
        <taxon>Bacteria</taxon>
        <taxon>Pseudomonadati</taxon>
        <taxon>Pseudomonadota</taxon>
        <taxon>Betaproteobacteria</taxon>
        <taxon>Burkholderiales</taxon>
        <taxon>Alcaligenaceae</taxon>
        <taxon>Eoetvoesiella</taxon>
    </lineage>
</organism>
<dbReference type="RefSeq" id="WP_113934775.1">
    <property type="nucleotide sequence ID" value="NZ_JACCEU010000002.1"/>
</dbReference>
<protein>
    <submittedName>
        <fullName evidence="1">Uncharacterized protein</fullName>
    </submittedName>
</protein>
<dbReference type="AlphaFoldDB" id="A0A366H3W8"/>
<dbReference type="Proteomes" id="UP000253628">
    <property type="component" value="Unassembled WGS sequence"/>
</dbReference>